<dbReference type="PANTHER" id="PTHR43442">
    <property type="entry name" value="GLUCONOKINASE-RELATED"/>
    <property type="match status" value="1"/>
</dbReference>
<evidence type="ECO:0000256" key="1">
    <source>
        <dbReference type="ARBA" id="ARBA00004761"/>
    </source>
</evidence>
<dbReference type="EMBL" id="JACATN010000004">
    <property type="protein sequence ID" value="MBT2162275.1"/>
    <property type="molecule type" value="Genomic_DNA"/>
</dbReference>
<dbReference type="Proteomes" id="UP000740413">
    <property type="component" value="Unassembled WGS sequence"/>
</dbReference>
<keyword evidence="5" id="KW-0547">Nucleotide-binding</keyword>
<evidence type="ECO:0000256" key="4">
    <source>
        <dbReference type="ARBA" id="ARBA00022679"/>
    </source>
</evidence>
<dbReference type="RefSeq" id="WP_214612338.1">
    <property type="nucleotide sequence ID" value="NZ_JACATN010000004.1"/>
</dbReference>
<comment type="catalytic activity">
    <reaction evidence="8">
        <text>D-gluconate + ATP = 6-phospho-D-gluconate + ADP + H(+)</text>
        <dbReference type="Rhea" id="RHEA:19433"/>
        <dbReference type="ChEBI" id="CHEBI:15378"/>
        <dbReference type="ChEBI" id="CHEBI:18391"/>
        <dbReference type="ChEBI" id="CHEBI:30616"/>
        <dbReference type="ChEBI" id="CHEBI:58759"/>
        <dbReference type="ChEBI" id="CHEBI:456216"/>
        <dbReference type="EC" id="2.7.1.12"/>
    </reaction>
</comment>
<dbReference type="CDD" id="cd02021">
    <property type="entry name" value="GntK"/>
    <property type="match status" value="1"/>
</dbReference>
<keyword evidence="6" id="KW-0418">Kinase</keyword>
<evidence type="ECO:0000313" key="10">
    <source>
        <dbReference type="Proteomes" id="UP000740413"/>
    </source>
</evidence>
<keyword evidence="7" id="KW-0067">ATP-binding</keyword>
<keyword evidence="4" id="KW-0808">Transferase</keyword>
<proteinExistence type="inferred from homology"/>
<evidence type="ECO:0000256" key="6">
    <source>
        <dbReference type="ARBA" id="ARBA00022777"/>
    </source>
</evidence>
<accession>A0ABS5WGK9</accession>
<dbReference type="Gene3D" id="3.40.50.300">
    <property type="entry name" value="P-loop containing nucleotide triphosphate hydrolases"/>
    <property type="match status" value="1"/>
</dbReference>
<comment type="caution">
    <text evidence="9">The sequence shown here is derived from an EMBL/GenBank/DDBJ whole genome shotgun (WGS) entry which is preliminary data.</text>
</comment>
<evidence type="ECO:0000256" key="8">
    <source>
        <dbReference type="ARBA" id="ARBA00048090"/>
    </source>
</evidence>
<evidence type="ECO:0000256" key="3">
    <source>
        <dbReference type="ARBA" id="ARBA00012054"/>
    </source>
</evidence>
<evidence type="ECO:0000313" key="9">
    <source>
        <dbReference type="EMBL" id="MBT2162275.1"/>
    </source>
</evidence>
<evidence type="ECO:0000256" key="5">
    <source>
        <dbReference type="ARBA" id="ARBA00022741"/>
    </source>
</evidence>
<dbReference type="InterPro" id="IPR006001">
    <property type="entry name" value="Therm_gnt_kin"/>
</dbReference>
<evidence type="ECO:0000256" key="7">
    <source>
        <dbReference type="ARBA" id="ARBA00022840"/>
    </source>
</evidence>
<dbReference type="PANTHER" id="PTHR43442:SF3">
    <property type="entry name" value="GLUCONOKINASE-RELATED"/>
    <property type="match status" value="1"/>
</dbReference>
<reference evidence="9 10" key="1">
    <citation type="submission" date="2020-06" db="EMBL/GenBank/DDBJ databases">
        <authorList>
            <person name="Isaeva M.P."/>
            <person name="Chernysheva N.Y."/>
        </authorList>
    </citation>
    <scope>NUCLEOTIDE SEQUENCE [LARGE SCALE GENOMIC DNA]</scope>
    <source>
        <strain evidence="9 10">KMM 6746</strain>
    </source>
</reference>
<gene>
    <name evidence="9" type="ORF">HW347_13465</name>
</gene>
<organism evidence="9 10">
    <name type="scientific">Zobellia barbeyronii</name>
    <dbReference type="NCBI Taxonomy" id="2748009"/>
    <lineage>
        <taxon>Bacteria</taxon>
        <taxon>Pseudomonadati</taxon>
        <taxon>Bacteroidota</taxon>
        <taxon>Flavobacteriia</taxon>
        <taxon>Flavobacteriales</taxon>
        <taxon>Flavobacteriaceae</taxon>
        <taxon>Zobellia</taxon>
    </lineage>
</organism>
<evidence type="ECO:0000256" key="2">
    <source>
        <dbReference type="ARBA" id="ARBA00008420"/>
    </source>
</evidence>
<comment type="similarity">
    <text evidence="2">Belongs to the gluconokinase GntK/GntV family.</text>
</comment>
<dbReference type="EC" id="2.7.1.12" evidence="3"/>
<keyword evidence="10" id="KW-1185">Reference proteome</keyword>
<sequence length="166" mass="18698">MSKKDNFIVVLVGVCGTGKSVVGEKVAKKLDIPFFDADALFNEQLIADKENTNTESNTWLPAITSLISEQFNKDGCVVSCSILKKEQRLELAKNLDLNIDWVFMNGTYDEVNQRLDKGHSNNQTESSLESDFELLEIPKRALTVDITHPEQEIVDTILKYLARKYG</sequence>
<comment type="pathway">
    <text evidence="1">Carbohydrate acid metabolism.</text>
</comment>
<dbReference type="InterPro" id="IPR031322">
    <property type="entry name" value="Shikimate/glucono_kinase"/>
</dbReference>
<reference evidence="10" key="2">
    <citation type="submission" date="2023-07" db="EMBL/GenBank/DDBJ databases">
        <title>Zobellia barbeyronii sp. nov., a new marine flavobacterium, isolated from green and red algae.</title>
        <authorList>
            <person name="Nedashkovskaya O.I."/>
            <person name="Otstavnykh N."/>
            <person name="Zhukova N."/>
            <person name="Guzev K."/>
            <person name="Chausova V."/>
            <person name="Tekutyeva L."/>
            <person name="Mikhailov V."/>
            <person name="Isaeva M."/>
        </authorList>
    </citation>
    <scope>NUCLEOTIDE SEQUENCE [LARGE SCALE GENOMIC DNA]</scope>
    <source>
        <strain evidence="10">KMM 6746</strain>
    </source>
</reference>
<protein>
    <recommendedName>
        <fullName evidence="3">gluconokinase</fullName>
        <ecNumber evidence="3">2.7.1.12</ecNumber>
    </recommendedName>
</protein>
<dbReference type="InterPro" id="IPR027417">
    <property type="entry name" value="P-loop_NTPase"/>
</dbReference>
<name>A0ABS5WGK9_9FLAO</name>
<dbReference type="SUPFAM" id="SSF52540">
    <property type="entry name" value="P-loop containing nucleoside triphosphate hydrolases"/>
    <property type="match status" value="1"/>
</dbReference>
<dbReference type="Pfam" id="PF01202">
    <property type="entry name" value="SKI"/>
    <property type="match status" value="1"/>
</dbReference>